<dbReference type="Gene3D" id="3.90.1200.10">
    <property type="match status" value="1"/>
</dbReference>
<dbReference type="InterPro" id="IPR011009">
    <property type="entry name" value="Kinase-like_dom_sf"/>
</dbReference>
<dbReference type="PANTHER" id="PTHR21310:SF15">
    <property type="entry name" value="AMINOGLYCOSIDE PHOSPHOTRANSFERASE DOMAIN-CONTAINING PROTEIN"/>
    <property type="match status" value="1"/>
</dbReference>
<dbReference type="InterPro" id="IPR051678">
    <property type="entry name" value="AGP_Transferase"/>
</dbReference>
<dbReference type="Pfam" id="PF01636">
    <property type="entry name" value="APH"/>
    <property type="match status" value="1"/>
</dbReference>
<evidence type="ECO:0000259" key="1">
    <source>
        <dbReference type="Pfam" id="PF01636"/>
    </source>
</evidence>
<keyword evidence="3" id="KW-1185">Reference proteome</keyword>
<dbReference type="PANTHER" id="PTHR21310">
    <property type="entry name" value="AMINOGLYCOSIDE PHOSPHOTRANSFERASE-RELATED-RELATED"/>
    <property type="match status" value="1"/>
</dbReference>
<feature type="domain" description="Aminoglycoside phosphotransferase" evidence="1">
    <location>
        <begin position="25"/>
        <end position="268"/>
    </location>
</feature>
<dbReference type="EMBL" id="LR026967">
    <property type="protein sequence ID" value="VBB79609.1"/>
    <property type="molecule type" value="Genomic_DNA"/>
</dbReference>
<protein>
    <recommendedName>
        <fullName evidence="1">Aminoglycoside phosphotransferase domain-containing protein</fullName>
    </recommendedName>
</protein>
<accession>A0ABY6S8Q7</accession>
<organism evidence="2 3">
    <name type="scientific">Podospora comata</name>
    <dbReference type="NCBI Taxonomy" id="48703"/>
    <lineage>
        <taxon>Eukaryota</taxon>
        <taxon>Fungi</taxon>
        <taxon>Dikarya</taxon>
        <taxon>Ascomycota</taxon>
        <taxon>Pezizomycotina</taxon>
        <taxon>Sordariomycetes</taxon>
        <taxon>Sordariomycetidae</taxon>
        <taxon>Sordariales</taxon>
        <taxon>Podosporaceae</taxon>
        <taxon>Podospora</taxon>
    </lineage>
</organism>
<dbReference type="Proteomes" id="UP000280685">
    <property type="component" value="Chromosome 4"/>
</dbReference>
<proteinExistence type="predicted"/>
<sequence length="374" mass="42317">MKLVLIEADEMKRVLLDNNLGTPKTCQRLSNGAYGTTYKVTVKEPERPQLIVQLRFHGDVLSMNALQDYIRATVSQGLPVPRTYPIKSCDRSDGLQLQVTEFVPGTMANGIFKHLSIQDGIPIARQMARAFAALWELPVFKLNDAIGEAVASILDKPDSDGKLVIKVGPVRQDGVGGLFDSVSNFLRAWILHRFEKLEAQQGIDEYKAMLLPSIRSFVQTKLESRLPKGLDEIPVVLMHADLGLHNVLVSESPLFEIAAVIDWEFVSCLPFLWVVPRLIEPILREDLGDEKGAPLEAVQLLREVFWNEIPAWRDIMASQEEQTFLEWYEFGLYMKANPYMNFNAPVEERMAFRERNISTVRCFLDVWGPEGSSL</sequence>
<gene>
    <name evidence="2" type="ORF">PODCO_401926</name>
</gene>
<dbReference type="SUPFAM" id="SSF56112">
    <property type="entry name" value="Protein kinase-like (PK-like)"/>
    <property type="match status" value="1"/>
</dbReference>
<evidence type="ECO:0000313" key="2">
    <source>
        <dbReference type="EMBL" id="VBB79609.1"/>
    </source>
</evidence>
<dbReference type="InterPro" id="IPR002575">
    <property type="entry name" value="Aminoglycoside_PTrfase"/>
</dbReference>
<evidence type="ECO:0000313" key="3">
    <source>
        <dbReference type="Proteomes" id="UP000280685"/>
    </source>
</evidence>
<reference evidence="2" key="1">
    <citation type="submission" date="2018-02" db="EMBL/GenBank/DDBJ databases">
        <authorList>
            <person name="Silar P."/>
        </authorList>
    </citation>
    <scope>NUCLEOTIDE SEQUENCE [LARGE SCALE GENOMIC DNA]</scope>
    <source>
        <strain evidence="2">T</strain>
    </source>
</reference>
<name>A0ABY6S8Q7_PODCO</name>